<evidence type="ECO:0000313" key="1">
    <source>
        <dbReference type="EMBL" id="MBE9116594.1"/>
    </source>
</evidence>
<dbReference type="InterPro" id="IPR057930">
    <property type="entry name" value="Antitoxin_put"/>
</dbReference>
<name>A0A8J7DXQ9_9CYAN</name>
<comment type="caution">
    <text evidence="1">The sequence shown here is derived from an EMBL/GenBank/DDBJ whole genome shotgun (WGS) entry which is preliminary data.</text>
</comment>
<dbReference type="RefSeq" id="WP_194029677.1">
    <property type="nucleotide sequence ID" value="NZ_JADEWZ010000015.1"/>
</dbReference>
<accession>A0A8J7DXQ9</accession>
<organism evidence="1 2">
    <name type="scientific">Lusitaniella coriacea LEGE 07157</name>
    <dbReference type="NCBI Taxonomy" id="945747"/>
    <lineage>
        <taxon>Bacteria</taxon>
        <taxon>Bacillati</taxon>
        <taxon>Cyanobacteriota</taxon>
        <taxon>Cyanophyceae</taxon>
        <taxon>Spirulinales</taxon>
        <taxon>Lusitaniellaceae</taxon>
        <taxon>Lusitaniella</taxon>
    </lineage>
</organism>
<reference evidence="1" key="1">
    <citation type="submission" date="2020-10" db="EMBL/GenBank/DDBJ databases">
        <authorList>
            <person name="Castelo-Branco R."/>
            <person name="Eusebio N."/>
            <person name="Adriana R."/>
            <person name="Vieira A."/>
            <person name="Brugerolle De Fraissinette N."/>
            <person name="Rezende De Castro R."/>
            <person name="Schneider M.P."/>
            <person name="Vasconcelos V."/>
            <person name="Leao P.N."/>
        </authorList>
    </citation>
    <scope>NUCLEOTIDE SEQUENCE</scope>
    <source>
        <strain evidence="1">LEGE 07157</strain>
    </source>
</reference>
<evidence type="ECO:0000313" key="2">
    <source>
        <dbReference type="Proteomes" id="UP000654482"/>
    </source>
</evidence>
<protein>
    <submittedName>
        <fullName evidence="1">Uncharacterized protein</fullName>
    </submittedName>
</protein>
<gene>
    <name evidence="1" type="ORF">IQ249_11850</name>
</gene>
<keyword evidence="2" id="KW-1185">Reference proteome</keyword>
<dbReference type="AlphaFoldDB" id="A0A8J7DXQ9"/>
<sequence>MSEITLNPEQLKEILKSAIIELIRDNHEEVSGFLAEILEDIAMERAIAEGETTELVSRESIFQLLEPKA</sequence>
<dbReference type="Proteomes" id="UP000654482">
    <property type="component" value="Unassembled WGS sequence"/>
</dbReference>
<dbReference type="Pfam" id="PF25734">
    <property type="entry name" value="RelB_like_antitoxin"/>
    <property type="match status" value="1"/>
</dbReference>
<dbReference type="EMBL" id="JADEWZ010000015">
    <property type="protein sequence ID" value="MBE9116594.1"/>
    <property type="molecule type" value="Genomic_DNA"/>
</dbReference>
<proteinExistence type="predicted"/>